<dbReference type="Proteomes" id="UP000095347">
    <property type="component" value="Unassembled WGS sequence"/>
</dbReference>
<dbReference type="Pfam" id="PF07370">
    <property type="entry name" value="DUF1489"/>
    <property type="match status" value="1"/>
</dbReference>
<dbReference type="PIRSF" id="PIRSF032025">
    <property type="entry name" value="UCP032025"/>
    <property type="match status" value="1"/>
</dbReference>
<evidence type="ECO:0000313" key="2">
    <source>
        <dbReference type="Proteomes" id="UP000095347"/>
    </source>
</evidence>
<dbReference type="EMBL" id="MCGG01000017">
    <property type="protein sequence ID" value="OEJ68113.1"/>
    <property type="molecule type" value="Genomic_DNA"/>
</dbReference>
<dbReference type="InterPro" id="IPR008320">
    <property type="entry name" value="UCP032025"/>
</dbReference>
<sequence length="143" mass="16011">MNVHLIKLAVGVEDFDHLAHLQQQRMAAYVAQGLSANPRHVTRMKPKREAEVLNGGSIYWVIKGAIRARQELLAFESYSDDEGVKRCVMILSPKLVATQNRPHRAFQGWRYLDPAKAPPDVGSTPNGDMPLELARDLEELGLL</sequence>
<evidence type="ECO:0000313" key="1">
    <source>
        <dbReference type="EMBL" id="OEJ68113.1"/>
    </source>
</evidence>
<organism evidence="1 2">
    <name type="scientific">Magnetovibrio blakemorei</name>
    <dbReference type="NCBI Taxonomy" id="28181"/>
    <lineage>
        <taxon>Bacteria</taxon>
        <taxon>Pseudomonadati</taxon>
        <taxon>Pseudomonadota</taxon>
        <taxon>Alphaproteobacteria</taxon>
        <taxon>Rhodospirillales</taxon>
        <taxon>Magnetovibrionaceae</taxon>
        <taxon>Magnetovibrio</taxon>
    </lineage>
</organism>
<evidence type="ECO:0008006" key="3">
    <source>
        <dbReference type="Google" id="ProtNLM"/>
    </source>
</evidence>
<reference evidence="2" key="1">
    <citation type="submission" date="2016-07" db="EMBL/GenBank/DDBJ databases">
        <authorList>
            <person name="Florea S."/>
            <person name="Webb J.S."/>
            <person name="Jaromczyk J."/>
            <person name="Schardl C.L."/>
        </authorList>
    </citation>
    <scope>NUCLEOTIDE SEQUENCE [LARGE SCALE GENOMIC DNA]</scope>
    <source>
        <strain evidence="2">MV-1</strain>
    </source>
</reference>
<dbReference type="AlphaFoldDB" id="A0A1E5Q9E3"/>
<name>A0A1E5Q9E3_9PROT</name>
<accession>A0A1E5Q9E3</accession>
<dbReference type="OrthoDB" id="9798292at2"/>
<gene>
    <name evidence="1" type="ORF">BEN30_07635</name>
</gene>
<dbReference type="STRING" id="28181.BEN30_07635"/>
<proteinExistence type="predicted"/>
<protein>
    <recommendedName>
        <fullName evidence="3">Lysophospholipase</fullName>
    </recommendedName>
</protein>
<comment type="caution">
    <text evidence="1">The sequence shown here is derived from an EMBL/GenBank/DDBJ whole genome shotgun (WGS) entry which is preliminary data.</text>
</comment>
<keyword evidence="2" id="KW-1185">Reference proteome</keyword>